<dbReference type="SUPFAM" id="SSF55681">
    <property type="entry name" value="Class II aaRS and biotin synthetases"/>
    <property type="match status" value="1"/>
</dbReference>
<dbReference type="InterPro" id="IPR002314">
    <property type="entry name" value="aa-tRNA-synt_IIb"/>
</dbReference>
<reference evidence="11" key="2">
    <citation type="submission" date="2021-01" db="EMBL/GenBank/DDBJ databases">
        <authorList>
            <person name="Schikora-Tamarit M.A."/>
        </authorList>
    </citation>
    <scope>NUCLEOTIDE SEQUENCE</scope>
    <source>
        <strain evidence="11">CBS6341</strain>
    </source>
</reference>
<evidence type="ECO:0000256" key="9">
    <source>
        <dbReference type="ARBA" id="ARBA00047671"/>
    </source>
</evidence>
<evidence type="ECO:0000256" key="2">
    <source>
        <dbReference type="ARBA" id="ARBA00012831"/>
    </source>
</evidence>
<organism evidence="11 12">
    <name type="scientific">Wickerhamomyces mucosus</name>
    <dbReference type="NCBI Taxonomy" id="1378264"/>
    <lineage>
        <taxon>Eukaryota</taxon>
        <taxon>Fungi</taxon>
        <taxon>Dikarya</taxon>
        <taxon>Ascomycota</taxon>
        <taxon>Saccharomycotina</taxon>
        <taxon>Saccharomycetes</taxon>
        <taxon>Phaffomycetales</taxon>
        <taxon>Wickerhamomycetaceae</taxon>
        <taxon>Wickerhamomyces</taxon>
    </lineage>
</organism>
<evidence type="ECO:0000256" key="3">
    <source>
        <dbReference type="ARBA" id="ARBA00022598"/>
    </source>
</evidence>
<evidence type="ECO:0000256" key="7">
    <source>
        <dbReference type="ARBA" id="ARBA00023146"/>
    </source>
</evidence>
<evidence type="ECO:0000256" key="6">
    <source>
        <dbReference type="ARBA" id="ARBA00022917"/>
    </source>
</evidence>
<proteinExistence type="inferred from homology"/>
<evidence type="ECO:0000256" key="1">
    <source>
        <dbReference type="ARBA" id="ARBA00008226"/>
    </source>
</evidence>
<sequence>MKARNVPNLIQKRFKSSSITNNLIFSNHQLLKVKTLDDIHSYQLLQDLGFIHQSNAGITHWLPLGLKTLRKLTSLIRKRMEEVGFEEFELSSLSNKSLWEKTGRWNNSELYKLKNDDNFCLAPTHEEEITELVRLQNPNYKNLPILTYQISRKYRYEKRPRMGLLRGREFLMKDAYSFDSSYNNAMKTYDLVNSAYYNFFKNDLKLPFEIAKADSGDIGGSMSHEWHFLNERGEDTLFKCDSCGTVSNVEKAVSLPLDDFEFAKEAEVRYLLSKDNETLISCYYPKGRVFSTGYLLEYIEDIDLSTLNLSNEKIFERFQSSEEDLILKKFIRVMDIRINDSTDLPDFPIKVFQKNNFSMVTDLSIVEPIENEICDECEEGKLHSEKAIEVGHTFYLGTKYSAALSAKFFSKDNKPEFFEMGCYGIGISRIIGAIAEISKDSQGFKWPAAISPFEFSLVVAPKVEASNVEDFKLTVNKSLSFNQIENDKISFGNKIRMNKMLGVPIIAIIGKEYPIIELEIRGKRWEQDKLKYEYEKLFELNGEEWNWRFEINENGIEKHFFHKDHFNAIVESLLKDL</sequence>
<comment type="similarity">
    <text evidence="1">Belongs to the class-II aminoacyl-tRNA synthetase family.</text>
</comment>
<dbReference type="InterPro" id="IPR045864">
    <property type="entry name" value="aa-tRNA-synth_II/BPL/LPL"/>
</dbReference>
<name>A0A9P8THG7_9ASCO</name>
<dbReference type="PANTHER" id="PTHR42753:SF2">
    <property type="entry name" value="PROLINE--TRNA LIGASE"/>
    <property type="match status" value="1"/>
</dbReference>
<dbReference type="NCBIfam" id="TIGR00409">
    <property type="entry name" value="proS_fam_II"/>
    <property type="match status" value="1"/>
</dbReference>
<dbReference type="GO" id="GO:0006433">
    <property type="term" value="P:prolyl-tRNA aminoacylation"/>
    <property type="evidence" value="ECO:0007669"/>
    <property type="project" value="InterPro"/>
</dbReference>
<gene>
    <name evidence="11" type="ORF">WICMUC_001329</name>
</gene>
<reference evidence="11" key="1">
    <citation type="journal article" date="2021" name="Open Biol.">
        <title>Shared evolutionary footprints suggest mitochondrial oxidative damage underlies multiple complex I losses in fungi.</title>
        <authorList>
            <person name="Schikora-Tamarit M.A."/>
            <person name="Marcet-Houben M."/>
            <person name="Nosek J."/>
            <person name="Gabaldon T."/>
        </authorList>
    </citation>
    <scope>NUCLEOTIDE SEQUENCE</scope>
    <source>
        <strain evidence="11">CBS6341</strain>
    </source>
</reference>
<keyword evidence="6" id="KW-0648">Protein biosynthesis</keyword>
<evidence type="ECO:0000256" key="8">
    <source>
        <dbReference type="ARBA" id="ARBA00029731"/>
    </source>
</evidence>
<dbReference type="InterPro" id="IPR036621">
    <property type="entry name" value="Anticodon-bd_dom_sf"/>
</dbReference>
<dbReference type="GO" id="GO:0004827">
    <property type="term" value="F:proline-tRNA ligase activity"/>
    <property type="evidence" value="ECO:0007669"/>
    <property type="project" value="UniProtKB-EC"/>
</dbReference>
<dbReference type="InterPro" id="IPR004500">
    <property type="entry name" value="Pro-tRNA-synth_IIa_bac-type"/>
</dbReference>
<dbReference type="OrthoDB" id="10267474at2759"/>
<evidence type="ECO:0000256" key="4">
    <source>
        <dbReference type="ARBA" id="ARBA00022741"/>
    </source>
</evidence>
<keyword evidence="3" id="KW-0436">Ligase</keyword>
<dbReference type="GO" id="GO:0005524">
    <property type="term" value="F:ATP binding"/>
    <property type="evidence" value="ECO:0007669"/>
    <property type="project" value="UniProtKB-KW"/>
</dbReference>
<keyword evidence="12" id="KW-1185">Reference proteome</keyword>
<dbReference type="Pfam" id="PF00587">
    <property type="entry name" value="tRNA-synt_2b"/>
    <property type="match status" value="1"/>
</dbReference>
<keyword evidence="7" id="KW-0030">Aminoacyl-tRNA synthetase</keyword>
<dbReference type="EC" id="6.1.1.15" evidence="2"/>
<evidence type="ECO:0000259" key="10">
    <source>
        <dbReference type="PROSITE" id="PS50862"/>
    </source>
</evidence>
<accession>A0A9P8THG7</accession>
<dbReference type="InterPro" id="IPR050062">
    <property type="entry name" value="Pro-tRNA_synthetase"/>
</dbReference>
<evidence type="ECO:0000313" key="12">
    <source>
        <dbReference type="Proteomes" id="UP000769528"/>
    </source>
</evidence>
<dbReference type="PRINTS" id="PR01046">
    <property type="entry name" value="TRNASYNTHPRO"/>
</dbReference>
<dbReference type="GO" id="GO:0005739">
    <property type="term" value="C:mitochondrion"/>
    <property type="evidence" value="ECO:0007669"/>
    <property type="project" value="TreeGrafter"/>
</dbReference>
<dbReference type="PROSITE" id="PS50862">
    <property type="entry name" value="AA_TRNA_LIGASE_II"/>
    <property type="match status" value="1"/>
</dbReference>
<dbReference type="PANTHER" id="PTHR42753">
    <property type="entry name" value="MITOCHONDRIAL RIBOSOME PROTEIN L39/PROLYL-TRNA LIGASE FAMILY MEMBER"/>
    <property type="match status" value="1"/>
</dbReference>
<feature type="domain" description="Aminoacyl-transfer RNA synthetases class-II family profile" evidence="10">
    <location>
        <begin position="65"/>
        <end position="461"/>
    </location>
</feature>
<comment type="caution">
    <text evidence="11">The sequence shown here is derived from an EMBL/GenBank/DDBJ whole genome shotgun (WGS) entry which is preliminary data.</text>
</comment>
<dbReference type="AlphaFoldDB" id="A0A9P8THG7"/>
<keyword evidence="4" id="KW-0547">Nucleotide-binding</keyword>
<protein>
    <recommendedName>
        <fullName evidence="2">proline--tRNA ligase</fullName>
        <ecNumber evidence="2">6.1.1.15</ecNumber>
    </recommendedName>
    <alternativeName>
        <fullName evidence="8">Prolyl-tRNA synthetase</fullName>
    </alternativeName>
</protein>
<dbReference type="Gene3D" id="3.40.50.800">
    <property type="entry name" value="Anticodon-binding domain"/>
    <property type="match status" value="1"/>
</dbReference>
<evidence type="ECO:0000313" key="11">
    <source>
        <dbReference type="EMBL" id="KAH3678961.1"/>
    </source>
</evidence>
<evidence type="ECO:0000256" key="5">
    <source>
        <dbReference type="ARBA" id="ARBA00022840"/>
    </source>
</evidence>
<dbReference type="Proteomes" id="UP000769528">
    <property type="component" value="Unassembled WGS sequence"/>
</dbReference>
<dbReference type="InterPro" id="IPR002316">
    <property type="entry name" value="Pro-tRNA-ligase_IIa"/>
</dbReference>
<dbReference type="EMBL" id="JAEUBF010000397">
    <property type="protein sequence ID" value="KAH3678961.1"/>
    <property type="molecule type" value="Genomic_DNA"/>
</dbReference>
<comment type="catalytic activity">
    <reaction evidence="9">
        <text>tRNA(Pro) + L-proline + ATP = L-prolyl-tRNA(Pro) + AMP + diphosphate</text>
        <dbReference type="Rhea" id="RHEA:14305"/>
        <dbReference type="Rhea" id="RHEA-COMP:9700"/>
        <dbReference type="Rhea" id="RHEA-COMP:9702"/>
        <dbReference type="ChEBI" id="CHEBI:30616"/>
        <dbReference type="ChEBI" id="CHEBI:33019"/>
        <dbReference type="ChEBI" id="CHEBI:60039"/>
        <dbReference type="ChEBI" id="CHEBI:78442"/>
        <dbReference type="ChEBI" id="CHEBI:78532"/>
        <dbReference type="ChEBI" id="CHEBI:456215"/>
        <dbReference type="EC" id="6.1.1.15"/>
    </reaction>
</comment>
<dbReference type="InterPro" id="IPR006195">
    <property type="entry name" value="aa-tRNA-synth_II"/>
</dbReference>
<dbReference type="Gene3D" id="3.30.930.10">
    <property type="entry name" value="Bira Bifunctional Protein, Domain 2"/>
    <property type="match status" value="2"/>
</dbReference>
<keyword evidence="5" id="KW-0067">ATP-binding</keyword>